<keyword evidence="3" id="KW-0472">Membrane</keyword>
<feature type="transmembrane region" description="Helical" evidence="3">
    <location>
        <begin position="134"/>
        <end position="155"/>
    </location>
</feature>
<organism evidence="4 5">
    <name type="scientific">Crystallibacter crystallopoietes</name>
    <dbReference type="NCBI Taxonomy" id="37928"/>
    <lineage>
        <taxon>Bacteria</taxon>
        <taxon>Bacillati</taxon>
        <taxon>Actinomycetota</taxon>
        <taxon>Actinomycetes</taxon>
        <taxon>Micrococcales</taxon>
        <taxon>Micrococcaceae</taxon>
        <taxon>Crystallibacter</taxon>
    </lineage>
</organism>
<feature type="coiled-coil region" evidence="1">
    <location>
        <begin position="154"/>
        <end position="181"/>
    </location>
</feature>
<proteinExistence type="predicted"/>
<feature type="compositionally biased region" description="Basic residues" evidence="2">
    <location>
        <begin position="1"/>
        <end position="10"/>
    </location>
</feature>
<keyword evidence="4" id="KW-0131">Cell cycle</keyword>
<feature type="compositionally biased region" description="Basic and acidic residues" evidence="2">
    <location>
        <begin position="258"/>
        <end position="270"/>
    </location>
</feature>
<evidence type="ECO:0000313" key="4">
    <source>
        <dbReference type="EMBL" id="SDQ33845.1"/>
    </source>
</evidence>
<reference evidence="4 5" key="1">
    <citation type="submission" date="2016-10" db="EMBL/GenBank/DDBJ databases">
        <authorList>
            <person name="de Groot N.N."/>
        </authorList>
    </citation>
    <scope>NUCLEOTIDE SEQUENCE [LARGE SCALE GENOMIC DNA]</scope>
    <source>
        <strain evidence="4 5">DSM 20117</strain>
    </source>
</reference>
<feature type="compositionally biased region" description="Basic and acidic residues" evidence="2">
    <location>
        <begin position="67"/>
        <end position="78"/>
    </location>
</feature>
<evidence type="ECO:0000256" key="3">
    <source>
        <dbReference type="SAM" id="Phobius"/>
    </source>
</evidence>
<dbReference type="GO" id="GO:0051301">
    <property type="term" value="P:cell division"/>
    <property type="evidence" value="ECO:0007669"/>
    <property type="project" value="UniProtKB-KW"/>
</dbReference>
<sequence>MATRRPRVPRAGRPAGGNGPVQTGSGSGAPGGSMSGNTGRTSSGAAGHEGASSEAKVIRADFGGSEAKSEGSKTEGTKKKPSPSEARAAERRELSGAIRQPIISRTTPQDRPEDGGDGTGSTPVPARGFSGRMLALAVVLVTITILLAPSVRIFIEQRSEIAALEREIAAEQKTQSKLERELARWEDPEYIKQQARDRIFYVMPGETRYLVTGTEGLSESEEHASVAAPSNLPWVDALWDSVKRAATDVPAEEDEEKSSDKPDSSEKPDDSAENPAE</sequence>
<keyword evidence="5" id="KW-1185">Reference proteome</keyword>
<protein>
    <submittedName>
        <fullName evidence="4">Cell division protein FtsB</fullName>
    </submittedName>
</protein>
<dbReference type="STRING" id="37928.SAMN04489742_0710"/>
<dbReference type="Proteomes" id="UP000181917">
    <property type="component" value="Unassembled WGS sequence"/>
</dbReference>
<keyword evidence="3" id="KW-0812">Transmembrane</keyword>
<feature type="region of interest" description="Disordered" evidence="2">
    <location>
        <begin position="245"/>
        <end position="277"/>
    </location>
</feature>
<dbReference type="EMBL" id="FNKH01000002">
    <property type="protein sequence ID" value="SDQ33845.1"/>
    <property type="molecule type" value="Genomic_DNA"/>
</dbReference>
<dbReference type="Pfam" id="PF04977">
    <property type="entry name" value="DivIC"/>
    <property type="match status" value="1"/>
</dbReference>
<feature type="region of interest" description="Disordered" evidence="2">
    <location>
        <begin position="1"/>
        <end position="125"/>
    </location>
</feature>
<keyword evidence="3" id="KW-1133">Transmembrane helix</keyword>
<keyword evidence="4" id="KW-0132">Cell division</keyword>
<accession>A0A1H1A2E1</accession>
<feature type="compositionally biased region" description="Gly residues" evidence="2">
    <location>
        <begin position="14"/>
        <end position="34"/>
    </location>
</feature>
<dbReference type="AlphaFoldDB" id="A0A1H1A2E1"/>
<name>A0A1H1A2E1_9MICC</name>
<dbReference type="InterPro" id="IPR007060">
    <property type="entry name" value="FtsL/DivIC"/>
</dbReference>
<gene>
    <name evidence="4" type="ORF">SAMN04489742_0710</name>
</gene>
<dbReference type="OrthoDB" id="5187715at2"/>
<evidence type="ECO:0000256" key="2">
    <source>
        <dbReference type="SAM" id="MobiDB-lite"/>
    </source>
</evidence>
<evidence type="ECO:0000256" key="1">
    <source>
        <dbReference type="SAM" id="Coils"/>
    </source>
</evidence>
<evidence type="ECO:0000313" key="5">
    <source>
        <dbReference type="Proteomes" id="UP000181917"/>
    </source>
</evidence>
<feature type="compositionally biased region" description="Low complexity" evidence="2">
    <location>
        <begin position="42"/>
        <end position="55"/>
    </location>
</feature>
<keyword evidence="1" id="KW-0175">Coiled coil</keyword>